<keyword evidence="2" id="KW-1185">Reference proteome</keyword>
<protein>
    <submittedName>
        <fullName evidence="1">Uncharacterized protein</fullName>
    </submittedName>
</protein>
<proteinExistence type="predicted"/>
<dbReference type="EMBL" id="JACWZY010000005">
    <property type="protein sequence ID" value="MBD2700746.1"/>
    <property type="molecule type" value="Genomic_DNA"/>
</dbReference>
<organism evidence="1 2">
    <name type="scientific">Spirosoma profusum</name>
    <dbReference type="NCBI Taxonomy" id="2771354"/>
    <lineage>
        <taxon>Bacteria</taxon>
        <taxon>Pseudomonadati</taxon>
        <taxon>Bacteroidota</taxon>
        <taxon>Cytophagia</taxon>
        <taxon>Cytophagales</taxon>
        <taxon>Cytophagaceae</taxon>
        <taxon>Spirosoma</taxon>
    </lineage>
</organism>
<dbReference type="Proteomes" id="UP000598820">
    <property type="component" value="Unassembled WGS sequence"/>
</dbReference>
<sequence length="287" mass="32862">MKIVSFSLEQTNKYFGKIDGTRFYIGSRVPYEGFKGLMNVIGQSTQRYNRFDFRNEYGFWADFIHPTAAAEGGFFHTLNTYDKARFTFSFLQYGAHVPKGDFVAYFRSILKLPLAAEYFPDLKLENNRIIRITDDGDVVLESDTSTEGLMYYLNPTLREVEDTEVIQAAKLIHWAQNDPRHRSVQIDVGIKHFKSKLVEYAQAYGLDGKPDTICLAVCDIRHQGRAKSAVIKAALQSSNPLKALLEIGEPKYHERLLVIRREINRLLDEGTLGKRKYSLAKKDFVAI</sequence>
<gene>
    <name evidence="1" type="ORF">IC229_08865</name>
</gene>
<comment type="caution">
    <text evidence="1">The sequence shown here is derived from an EMBL/GenBank/DDBJ whole genome shotgun (WGS) entry which is preliminary data.</text>
</comment>
<dbReference type="AlphaFoldDB" id="A0A926Y2F6"/>
<evidence type="ECO:0000313" key="1">
    <source>
        <dbReference type="EMBL" id="MBD2700746.1"/>
    </source>
</evidence>
<dbReference type="RefSeq" id="WP_190886599.1">
    <property type="nucleotide sequence ID" value="NZ_JACWZY010000005.1"/>
</dbReference>
<evidence type="ECO:0000313" key="2">
    <source>
        <dbReference type="Proteomes" id="UP000598820"/>
    </source>
</evidence>
<accession>A0A926Y2F6</accession>
<name>A0A926Y2F6_9BACT</name>
<reference evidence="1" key="1">
    <citation type="submission" date="2020-09" db="EMBL/GenBank/DDBJ databases">
        <authorList>
            <person name="Kim M.K."/>
        </authorList>
    </citation>
    <scope>NUCLEOTIDE SEQUENCE</scope>
    <source>
        <strain evidence="1">BT702</strain>
    </source>
</reference>